<dbReference type="RefSeq" id="WP_120331588.1">
    <property type="nucleotide sequence ID" value="NZ_RAQQ01000027.1"/>
</dbReference>
<evidence type="ECO:0000313" key="2">
    <source>
        <dbReference type="Proteomes" id="UP000285744"/>
    </source>
</evidence>
<evidence type="ECO:0008006" key="3">
    <source>
        <dbReference type="Google" id="ProtNLM"/>
    </source>
</evidence>
<comment type="caution">
    <text evidence="1">The sequence shown here is derived from an EMBL/GenBank/DDBJ whole genome shotgun (WGS) entry which is preliminary data.</text>
</comment>
<protein>
    <recommendedName>
        <fullName evidence="3">DUF3168 domain-containing protein</fullName>
    </recommendedName>
</protein>
<evidence type="ECO:0000313" key="1">
    <source>
        <dbReference type="EMBL" id="RKF24138.1"/>
    </source>
</evidence>
<reference evidence="1 2" key="1">
    <citation type="journal article" date="2018" name="Int. J. Syst. Evol. Microbiol.">
        <title>Micromonospora globbae sp. nov., an endophytic actinomycete isolated from roots of Globba winitii C. H. Wright.</title>
        <authorList>
            <person name="Kuncharoen N."/>
            <person name="Pittayakhajonwut P."/>
            <person name="Tanasupawat S."/>
        </authorList>
    </citation>
    <scope>NUCLEOTIDE SEQUENCE [LARGE SCALE GENOMIC DNA]</scope>
    <source>
        <strain evidence="1 2">WPS1-2</strain>
    </source>
</reference>
<dbReference type="Proteomes" id="UP000285744">
    <property type="component" value="Unassembled WGS sequence"/>
</dbReference>
<gene>
    <name evidence="1" type="ORF">D7I43_28045</name>
</gene>
<proteinExistence type="predicted"/>
<dbReference type="EMBL" id="RAQQ01000027">
    <property type="protein sequence ID" value="RKF24138.1"/>
    <property type="molecule type" value="Genomic_DNA"/>
</dbReference>
<dbReference type="AlphaFoldDB" id="A0A420ETX7"/>
<sequence length="135" mass="14762">MNFDNVAAELRAALDTIDGLRVVEWGVRQVHPPAALIGLPEQISYDLTYGRGTDRVEDWPVMVLLSRPNEPHSRRAIVEYVHGSGPKSVKQAIEAHTYTSCDDVQVVSAEFDVVTFAEADYLAAVFHLNVIGGGA</sequence>
<accession>A0A420ETX7</accession>
<organism evidence="1 2">
    <name type="scientific">Micromonospora globbae</name>
    <dbReference type="NCBI Taxonomy" id="1894969"/>
    <lineage>
        <taxon>Bacteria</taxon>
        <taxon>Bacillati</taxon>
        <taxon>Actinomycetota</taxon>
        <taxon>Actinomycetes</taxon>
        <taxon>Micromonosporales</taxon>
        <taxon>Micromonosporaceae</taxon>
        <taxon>Micromonospora</taxon>
    </lineage>
</organism>
<name>A0A420ETX7_9ACTN</name>
<dbReference type="OrthoDB" id="3695298at2"/>